<evidence type="ECO:0000256" key="1">
    <source>
        <dbReference type="ARBA" id="ARBA00006479"/>
    </source>
</evidence>
<proteinExistence type="inferred from homology"/>
<organism evidence="2 3">
    <name type="scientific">Candidatus Giovannonibacteria bacterium GW2011_GWA2_44_13b</name>
    <dbReference type="NCBI Taxonomy" id="1618647"/>
    <lineage>
        <taxon>Bacteria</taxon>
        <taxon>Candidatus Giovannoniibacteriota</taxon>
    </lineage>
</organism>
<dbReference type="CDD" id="cd23763">
    <property type="entry name" value="ASKHA_ATPase_ROK"/>
    <property type="match status" value="1"/>
</dbReference>
<dbReference type="Gene3D" id="3.30.420.40">
    <property type="match status" value="2"/>
</dbReference>
<dbReference type="STRING" id="1618647.UW30_C0025G0003"/>
<dbReference type="EMBL" id="LCHU01000025">
    <property type="protein sequence ID" value="KKT39998.1"/>
    <property type="molecule type" value="Genomic_DNA"/>
</dbReference>
<dbReference type="InterPro" id="IPR000600">
    <property type="entry name" value="ROK"/>
</dbReference>
<dbReference type="InterPro" id="IPR043129">
    <property type="entry name" value="ATPase_NBD"/>
</dbReference>
<name>A0A0G1H0P5_9BACT</name>
<dbReference type="PANTHER" id="PTHR18964">
    <property type="entry name" value="ROK (REPRESSOR, ORF, KINASE) FAMILY"/>
    <property type="match status" value="1"/>
</dbReference>
<comment type="similarity">
    <text evidence="1">Belongs to the ROK (NagC/XylR) family.</text>
</comment>
<reference evidence="2 3" key="1">
    <citation type="journal article" date="2015" name="Nature">
        <title>rRNA introns, odd ribosomes, and small enigmatic genomes across a large radiation of phyla.</title>
        <authorList>
            <person name="Brown C.T."/>
            <person name="Hug L.A."/>
            <person name="Thomas B.C."/>
            <person name="Sharon I."/>
            <person name="Castelle C.J."/>
            <person name="Singh A."/>
            <person name="Wilkins M.J."/>
            <person name="Williams K.H."/>
            <person name="Banfield J.F."/>
        </authorList>
    </citation>
    <scope>NUCLEOTIDE SEQUENCE [LARGE SCALE GENOMIC DNA]</scope>
</reference>
<accession>A0A0G1H0P5</accession>
<dbReference type="SUPFAM" id="SSF53067">
    <property type="entry name" value="Actin-like ATPase domain"/>
    <property type="match status" value="1"/>
</dbReference>
<gene>
    <name evidence="2" type="ORF">UW30_C0025G0003</name>
</gene>
<evidence type="ECO:0008006" key="4">
    <source>
        <dbReference type="Google" id="ProtNLM"/>
    </source>
</evidence>
<dbReference type="AlphaFoldDB" id="A0A0G1H0P5"/>
<dbReference type="Pfam" id="PF00480">
    <property type="entry name" value="ROK"/>
    <property type="match status" value="1"/>
</dbReference>
<sequence>MKTIGIDIGGSKMRAVLRDLPAQAGGKRVLAARQVKTPKNLNDFKKEILKLSTWVLDTQVEGIGIGAAGIISGTKIVKSPNIKYLRNFDFKKLLGGSATKLNLGNDAQCFARAACPKKGTCLAVTLGTGIGRGLAKNAKVKKLKAFEYPEKWEKEYQKMRGKPKAVMSREFAGFLAENLMPIVKKYKVTTIIFGGGVTDRNGFRKKMLNAFRQRPSTSLKASGLKIQISKLGKNAVAIGAVLLK</sequence>
<dbReference type="PANTHER" id="PTHR18964:SF149">
    <property type="entry name" value="BIFUNCTIONAL UDP-N-ACETYLGLUCOSAMINE 2-EPIMERASE_N-ACETYLMANNOSAMINE KINASE"/>
    <property type="match status" value="1"/>
</dbReference>
<comment type="caution">
    <text evidence="2">The sequence shown here is derived from an EMBL/GenBank/DDBJ whole genome shotgun (WGS) entry which is preliminary data.</text>
</comment>
<evidence type="ECO:0000313" key="3">
    <source>
        <dbReference type="Proteomes" id="UP000034736"/>
    </source>
</evidence>
<evidence type="ECO:0000313" key="2">
    <source>
        <dbReference type="EMBL" id="KKT39998.1"/>
    </source>
</evidence>
<protein>
    <recommendedName>
        <fullName evidence="4">ROK family protein</fullName>
    </recommendedName>
</protein>
<dbReference type="Proteomes" id="UP000034736">
    <property type="component" value="Unassembled WGS sequence"/>
</dbReference>